<comment type="function">
    <text evidence="2">Functions in two distinct reactions of the de novo folate biosynthetic pathway. Catalyzes the addition of a glutamate residue to dihydropteroate (7,8-dihydropteroate or H2Pte) to form dihydrofolate (7,8-dihydrofolate monoglutamate or H2Pte-Glu). Also catalyzes successive additions of L-glutamate to tetrahydrofolate or 10-formyltetrahydrofolate or 5,10-methylenetetrahydrofolate, leading to folylpolyglutamate derivatives.</text>
</comment>
<dbReference type="GO" id="GO:0046656">
    <property type="term" value="P:folic acid biosynthetic process"/>
    <property type="evidence" value="ECO:0007669"/>
    <property type="project" value="UniProtKB-KW"/>
</dbReference>
<evidence type="ECO:0000256" key="16">
    <source>
        <dbReference type="ARBA" id="ARBA00030048"/>
    </source>
</evidence>
<dbReference type="GO" id="GO:0046654">
    <property type="term" value="P:tetrahydrofolate biosynthetic process"/>
    <property type="evidence" value="ECO:0007669"/>
    <property type="project" value="UniProtKB-UniPathway"/>
</dbReference>
<dbReference type="EMBL" id="OANS01000002">
    <property type="protein sequence ID" value="SNX28532.1"/>
    <property type="molecule type" value="Genomic_DNA"/>
</dbReference>
<keyword evidence="27" id="KW-1185">Reference proteome</keyword>
<dbReference type="Pfam" id="PF08245">
    <property type="entry name" value="Mur_ligase_M"/>
    <property type="match status" value="1"/>
</dbReference>
<comment type="pathway">
    <text evidence="3">Cofactor biosynthesis; tetrahydrofolate biosynthesis; 7,8-dihydrofolate from 2-amino-4-hydroxy-6-hydroxymethyl-7,8-dihydropteridine diphosphate and 4-aminobenzoate: step 2/2.</text>
</comment>
<dbReference type="SUPFAM" id="SSF53623">
    <property type="entry name" value="MurD-like peptide ligases, catalytic domain"/>
    <property type="match status" value="1"/>
</dbReference>
<dbReference type="NCBIfam" id="NF008101">
    <property type="entry name" value="PRK10846.1"/>
    <property type="match status" value="1"/>
</dbReference>
<evidence type="ECO:0000256" key="13">
    <source>
        <dbReference type="ARBA" id="ARBA00022840"/>
    </source>
</evidence>
<evidence type="ECO:0000256" key="18">
    <source>
        <dbReference type="ARBA" id="ARBA00032510"/>
    </source>
</evidence>
<evidence type="ECO:0000256" key="5">
    <source>
        <dbReference type="ARBA" id="ARBA00008276"/>
    </source>
</evidence>
<keyword evidence="14" id="KW-0460">Magnesium</keyword>
<comment type="pathway">
    <text evidence="4">Cofactor biosynthesis; tetrahydrofolylpolyglutamate biosynthesis.</text>
</comment>
<dbReference type="Gene3D" id="3.40.1190.10">
    <property type="entry name" value="Mur-like, catalytic domain"/>
    <property type="match status" value="1"/>
</dbReference>
<dbReference type="InterPro" id="IPR036615">
    <property type="entry name" value="Mur_ligase_C_dom_sf"/>
</dbReference>
<evidence type="ECO:0000256" key="15">
    <source>
        <dbReference type="ARBA" id="ARBA00022909"/>
    </source>
</evidence>
<evidence type="ECO:0000256" key="9">
    <source>
        <dbReference type="ARBA" id="ARBA00019357"/>
    </source>
</evidence>
<comment type="catalytic activity">
    <reaction evidence="21">
        <text>(6R)-5,10-methylenetetrahydrofolyl-(gamma-L-Glu)(n) + L-glutamate + ATP = (6R)-5,10-methylenetetrahydrofolyl-(gamma-L-Glu)(n+1) + ADP + phosphate + H(+)</text>
        <dbReference type="Rhea" id="RHEA:51912"/>
        <dbReference type="Rhea" id="RHEA-COMP:13257"/>
        <dbReference type="Rhea" id="RHEA-COMP:13258"/>
        <dbReference type="ChEBI" id="CHEBI:15378"/>
        <dbReference type="ChEBI" id="CHEBI:29985"/>
        <dbReference type="ChEBI" id="CHEBI:30616"/>
        <dbReference type="ChEBI" id="CHEBI:43474"/>
        <dbReference type="ChEBI" id="CHEBI:136572"/>
        <dbReference type="ChEBI" id="CHEBI:456216"/>
        <dbReference type="EC" id="6.3.2.17"/>
    </reaction>
</comment>
<dbReference type="InterPro" id="IPR001645">
    <property type="entry name" value="Folylpolyglutamate_synth"/>
</dbReference>
<evidence type="ECO:0000256" key="20">
    <source>
        <dbReference type="ARBA" id="ARBA00047808"/>
    </source>
</evidence>
<protein>
    <recommendedName>
        <fullName evidence="9">Dihydrofolate synthase/folylpolyglutamate synthase</fullName>
        <ecNumber evidence="7">6.3.2.12</ecNumber>
        <ecNumber evidence="8">6.3.2.17</ecNumber>
    </recommendedName>
    <alternativeName>
        <fullName evidence="18">Folylpoly-gamma-glutamate synthetase-dihydrofolate synthetase</fullName>
    </alternativeName>
    <alternativeName>
        <fullName evidence="16">Folylpolyglutamate synthetase</fullName>
    </alternativeName>
    <alternativeName>
        <fullName evidence="17">Tetrahydrofolylpolyglutamate synthase</fullName>
    </alternativeName>
</protein>
<feature type="domain" description="Mur ligase C-terminal" evidence="24">
    <location>
        <begin position="298"/>
        <end position="426"/>
    </location>
</feature>
<dbReference type="Gene3D" id="3.90.190.20">
    <property type="entry name" value="Mur ligase, C-terminal domain"/>
    <property type="match status" value="1"/>
</dbReference>
<comment type="cofactor">
    <cofactor evidence="1">
        <name>Mg(2+)</name>
        <dbReference type="ChEBI" id="CHEBI:18420"/>
    </cofactor>
</comment>
<dbReference type="NCBIfam" id="TIGR01499">
    <property type="entry name" value="folC"/>
    <property type="match status" value="1"/>
</dbReference>
<evidence type="ECO:0000256" key="14">
    <source>
        <dbReference type="ARBA" id="ARBA00022842"/>
    </source>
</evidence>
<keyword evidence="11" id="KW-0479">Metal-binding</keyword>
<evidence type="ECO:0000256" key="7">
    <source>
        <dbReference type="ARBA" id="ARBA00013023"/>
    </source>
</evidence>
<dbReference type="GO" id="GO:0046872">
    <property type="term" value="F:metal ion binding"/>
    <property type="evidence" value="ECO:0007669"/>
    <property type="project" value="UniProtKB-KW"/>
</dbReference>
<evidence type="ECO:0000313" key="26">
    <source>
        <dbReference type="EMBL" id="SNX28532.1"/>
    </source>
</evidence>
<dbReference type="GO" id="GO:0004326">
    <property type="term" value="F:tetrahydrofolylpolyglutamate synthase activity"/>
    <property type="evidence" value="ECO:0007669"/>
    <property type="project" value="UniProtKB-EC"/>
</dbReference>
<feature type="domain" description="Mur ligase central" evidence="25">
    <location>
        <begin position="54"/>
        <end position="223"/>
    </location>
</feature>
<evidence type="ECO:0000256" key="10">
    <source>
        <dbReference type="ARBA" id="ARBA00022598"/>
    </source>
</evidence>
<evidence type="ECO:0000259" key="25">
    <source>
        <dbReference type="Pfam" id="PF08245"/>
    </source>
</evidence>
<proteinExistence type="inferred from homology"/>
<comment type="similarity">
    <text evidence="5 23">Belongs to the folylpolyglutamate synthase family.</text>
</comment>
<dbReference type="GO" id="GO:0005737">
    <property type="term" value="C:cytoplasm"/>
    <property type="evidence" value="ECO:0007669"/>
    <property type="project" value="TreeGrafter"/>
</dbReference>
<dbReference type="FunFam" id="3.40.1190.10:FF:000004">
    <property type="entry name" value="Dihydrofolate synthase/folylpolyglutamate synthase"/>
    <property type="match status" value="1"/>
</dbReference>
<keyword evidence="13 23" id="KW-0067">ATP-binding</keyword>
<dbReference type="SUPFAM" id="SSF53244">
    <property type="entry name" value="MurD-like peptide ligases, peptide-binding domain"/>
    <property type="match status" value="1"/>
</dbReference>
<evidence type="ECO:0000256" key="8">
    <source>
        <dbReference type="ARBA" id="ARBA00013025"/>
    </source>
</evidence>
<dbReference type="PANTHER" id="PTHR11136">
    <property type="entry name" value="FOLYLPOLYGLUTAMATE SYNTHASE-RELATED"/>
    <property type="match status" value="1"/>
</dbReference>
<evidence type="ECO:0000256" key="6">
    <source>
        <dbReference type="ARBA" id="ARBA00011245"/>
    </source>
</evidence>
<accession>A0A240E002</accession>
<evidence type="ECO:0000256" key="21">
    <source>
        <dbReference type="ARBA" id="ARBA00049035"/>
    </source>
</evidence>
<evidence type="ECO:0000256" key="23">
    <source>
        <dbReference type="PIRNR" id="PIRNR001563"/>
    </source>
</evidence>
<dbReference type="Pfam" id="PF02875">
    <property type="entry name" value="Mur_ligase_C"/>
    <property type="match status" value="1"/>
</dbReference>
<dbReference type="Proteomes" id="UP000218069">
    <property type="component" value="Unassembled WGS sequence"/>
</dbReference>
<dbReference type="InterPro" id="IPR036565">
    <property type="entry name" value="Mur-like_cat_sf"/>
</dbReference>
<evidence type="ECO:0000256" key="11">
    <source>
        <dbReference type="ARBA" id="ARBA00022723"/>
    </source>
</evidence>
<evidence type="ECO:0000256" key="2">
    <source>
        <dbReference type="ARBA" id="ARBA00002714"/>
    </source>
</evidence>
<dbReference type="GO" id="GO:0008841">
    <property type="term" value="F:dihydrofolate synthase activity"/>
    <property type="evidence" value="ECO:0007669"/>
    <property type="project" value="UniProtKB-EC"/>
</dbReference>
<evidence type="ECO:0000256" key="12">
    <source>
        <dbReference type="ARBA" id="ARBA00022741"/>
    </source>
</evidence>
<dbReference type="InterPro" id="IPR013221">
    <property type="entry name" value="Mur_ligase_cen"/>
</dbReference>
<comment type="catalytic activity">
    <reaction evidence="22">
        <text>7,8-dihydropteroate + L-glutamate + ATP = 7,8-dihydrofolate + ADP + phosphate + H(+)</text>
        <dbReference type="Rhea" id="RHEA:23584"/>
        <dbReference type="ChEBI" id="CHEBI:15378"/>
        <dbReference type="ChEBI" id="CHEBI:17839"/>
        <dbReference type="ChEBI" id="CHEBI:29985"/>
        <dbReference type="ChEBI" id="CHEBI:30616"/>
        <dbReference type="ChEBI" id="CHEBI:43474"/>
        <dbReference type="ChEBI" id="CHEBI:57451"/>
        <dbReference type="ChEBI" id="CHEBI:456216"/>
        <dbReference type="EC" id="6.3.2.12"/>
    </reaction>
</comment>
<dbReference type="GO" id="GO:0005524">
    <property type="term" value="F:ATP binding"/>
    <property type="evidence" value="ECO:0007669"/>
    <property type="project" value="UniProtKB-KW"/>
</dbReference>
<evidence type="ECO:0000256" key="3">
    <source>
        <dbReference type="ARBA" id="ARBA00004799"/>
    </source>
</evidence>
<dbReference type="EC" id="6.3.2.17" evidence="8"/>
<evidence type="ECO:0000256" key="17">
    <source>
        <dbReference type="ARBA" id="ARBA00030592"/>
    </source>
</evidence>
<organism evidence="26 27">
    <name type="scientific">Polynucleobacter meluiroseus</name>
    <dbReference type="NCBI Taxonomy" id="1938814"/>
    <lineage>
        <taxon>Bacteria</taxon>
        <taxon>Pseudomonadati</taxon>
        <taxon>Pseudomonadota</taxon>
        <taxon>Betaproteobacteria</taxon>
        <taxon>Burkholderiales</taxon>
        <taxon>Burkholderiaceae</taxon>
        <taxon>Polynucleobacter</taxon>
    </lineage>
</organism>
<evidence type="ECO:0000313" key="27">
    <source>
        <dbReference type="Proteomes" id="UP000218069"/>
    </source>
</evidence>
<evidence type="ECO:0000256" key="4">
    <source>
        <dbReference type="ARBA" id="ARBA00005150"/>
    </source>
</evidence>
<evidence type="ECO:0000259" key="24">
    <source>
        <dbReference type="Pfam" id="PF02875"/>
    </source>
</evidence>
<dbReference type="PIRSF" id="PIRSF001563">
    <property type="entry name" value="Folylpolyglu_synth"/>
    <property type="match status" value="1"/>
</dbReference>
<evidence type="ECO:0000256" key="19">
    <source>
        <dbReference type="ARBA" id="ARBA00047493"/>
    </source>
</evidence>
<evidence type="ECO:0000256" key="22">
    <source>
        <dbReference type="ARBA" id="ARBA00049161"/>
    </source>
</evidence>
<dbReference type="InterPro" id="IPR004101">
    <property type="entry name" value="Mur_ligase_C"/>
</dbReference>
<reference evidence="27" key="1">
    <citation type="submission" date="2017-08" db="EMBL/GenBank/DDBJ databases">
        <authorList>
            <person name="Varghese N."/>
            <person name="Submissions S."/>
        </authorList>
    </citation>
    <scope>NUCLEOTIDE SEQUENCE [LARGE SCALE GENOMIC DNA]</scope>
    <source>
        <strain evidence="27">AP-Melu-1000-B4</strain>
    </source>
</reference>
<sequence>MISLSQTPTLFTSLAAWLSHLETAHPVGIDMGLERIARVKEALGLEFSCPVITVAGTNGKGSTCAYLESILLASGYRVGCHMSPHLLKFNERARVNGAEVTDELLMAHFTSVEKARGSLNNAPTLTYFEFTTLAIMHLFATANLDAVILEVGMGGRLDAVNIVDADCAIVTSIDIDHADFLGSTREAIGREKAGIFRQGSIAVCGDPVPPQSLIDYAQELDCDLWLQGRDFNFQGDKQQWGWAGRQKRFSGLGYPALRGANQILNASAVIAALMALHHRLPVGAQDIRNGFALVELPGRFQVLPGQPTIVLDVAHNPHAAATLAQGLDKMGYHPYTYAIFGAMADKDIAGVIKPLLGTIDFWFCTDLPTPRAASAQVLSQTLEDLGVAVKKGDDGGIECFPDPANAYQNALSKAGDGDRIVVFGSFYTVAGVMAHRNNQAH</sequence>
<dbReference type="InterPro" id="IPR018109">
    <property type="entry name" value="Folylpolyglutamate_synth_CS"/>
</dbReference>
<evidence type="ECO:0000256" key="1">
    <source>
        <dbReference type="ARBA" id="ARBA00001946"/>
    </source>
</evidence>
<dbReference type="EC" id="6.3.2.12" evidence="7"/>
<name>A0A240E002_9BURK</name>
<dbReference type="OrthoDB" id="9809356at2"/>
<comment type="subunit">
    <text evidence="6">Monomer.</text>
</comment>
<dbReference type="PROSITE" id="PS01011">
    <property type="entry name" value="FOLYLPOLYGLU_SYNT_1"/>
    <property type="match status" value="1"/>
</dbReference>
<keyword evidence="12 23" id="KW-0547">Nucleotide-binding</keyword>
<gene>
    <name evidence="26" type="ORF">SAMN06295945_0864</name>
</gene>
<dbReference type="AlphaFoldDB" id="A0A240E002"/>
<comment type="catalytic activity">
    <reaction evidence="20">
        <text>10-formyltetrahydrofolyl-(gamma-L-Glu)(n) + L-glutamate + ATP = 10-formyltetrahydrofolyl-(gamma-L-Glu)(n+1) + ADP + phosphate + H(+)</text>
        <dbReference type="Rhea" id="RHEA:51904"/>
        <dbReference type="Rhea" id="RHEA-COMP:13088"/>
        <dbReference type="Rhea" id="RHEA-COMP:14300"/>
        <dbReference type="ChEBI" id="CHEBI:15378"/>
        <dbReference type="ChEBI" id="CHEBI:29985"/>
        <dbReference type="ChEBI" id="CHEBI:30616"/>
        <dbReference type="ChEBI" id="CHEBI:43474"/>
        <dbReference type="ChEBI" id="CHEBI:134413"/>
        <dbReference type="ChEBI" id="CHEBI:456216"/>
        <dbReference type="EC" id="6.3.2.17"/>
    </reaction>
</comment>
<keyword evidence="10 23" id="KW-0436">Ligase</keyword>
<dbReference type="UniPathway" id="UPA00077">
    <property type="reaction ID" value="UER00157"/>
</dbReference>
<dbReference type="PANTHER" id="PTHR11136:SF0">
    <property type="entry name" value="DIHYDROFOLATE SYNTHETASE-RELATED"/>
    <property type="match status" value="1"/>
</dbReference>
<comment type="catalytic activity">
    <reaction evidence="19">
        <text>(6S)-5,6,7,8-tetrahydrofolyl-(gamma-L-Glu)(n) + L-glutamate + ATP = (6S)-5,6,7,8-tetrahydrofolyl-(gamma-L-Glu)(n+1) + ADP + phosphate + H(+)</text>
        <dbReference type="Rhea" id="RHEA:10580"/>
        <dbReference type="Rhea" id="RHEA-COMP:14738"/>
        <dbReference type="Rhea" id="RHEA-COMP:14740"/>
        <dbReference type="ChEBI" id="CHEBI:15378"/>
        <dbReference type="ChEBI" id="CHEBI:29985"/>
        <dbReference type="ChEBI" id="CHEBI:30616"/>
        <dbReference type="ChEBI" id="CHEBI:43474"/>
        <dbReference type="ChEBI" id="CHEBI:141005"/>
        <dbReference type="ChEBI" id="CHEBI:456216"/>
        <dbReference type="EC" id="6.3.2.17"/>
    </reaction>
</comment>
<dbReference type="RefSeq" id="WP_096672688.1">
    <property type="nucleotide sequence ID" value="NZ_OANS01000002.1"/>
</dbReference>
<keyword evidence="15" id="KW-0289">Folate biosynthesis</keyword>